<dbReference type="InterPro" id="IPR012337">
    <property type="entry name" value="RNaseH-like_sf"/>
</dbReference>
<organism evidence="1 2">
    <name type="scientific">Orientia chuto str. Dubai</name>
    <dbReference type="NCBI Taxonomy" id="1359168"/>
    <lineage>
        <taxon>Bacteria</taxon>
        <taxon>Pseudomonadati</taxon>
        <taxon>Pseudomonadota</taxon>
        <taxon>Alphaproteobacteria</taxon>
        <taxon>Rickettsiales</taxon>
        <taxon>Rickettsiaceae</taxon>
        <taxon>Rickettsieae</taxon>
        <taxon>Orientia</taxon>
    </lineage>
</organism>
<dbReference type="Proteomes" id="UP000033616">
    <property type="component" value="Unassembled WGS sequence"/>
</dbReference>
<evidence type="ECO:0000313" key="1">
    <source>
        <dbReference type="EMBL" id="KJV56032.1"/>
    </source>
</evidence>
<keyword evidence="2" id="KW-1185">Reference proteome</keyword>
<dbReference type="PATRIC" id="fig|1359168.3.peg.249"/>
<dbReference type="AlphaFoldDB" id="A0A0F3MKN2"/>
<comment type="caution">
    <text evidence="1">The sequence shown here is derived from an EMBL/GenBank/DDBJ whole genome shotgun (WGS) entry which is preliminary data.</text>
</comment>
<name>A0A0F3MKN2_9RICK</name>
<accession>A0A0F3MKN2</accession>
<sequence>MSKTPYEAIAKYARLWVIEEQFRINKHNLKMRPIFHWTKQRIEAHIAMCYMSFAVLKTIEYKVALTQKISVTNMVELLISVQASILLHDTIEDTSLTKKILLRHLV</sequence>
<dbReference type="EMBL" id="LANP01000014">
    <property type="protein sequence ID" value="KJV56032.1"/>
    <property type="molecule type" value="Genomic_DNA"/>
</dbReference>
<proteinExistence type="predicted"/>
<protein>
    <submittedName>
        <fullName evidence="1">Transposase, IS4 domain protein</fullName>
    </submittedName>
</protein>
<gene>
    <name evidence="1" type="ORF">OCHUTO_0644</name>
</gene>
<evidence type="ECO:0000313" key="2">
    <source>
        <dbReference type="Proteomes" id="UP000033616"/>
    </source>
</evidence>
<reference evidence="1 2" key="1">
    <citation type="submission" date="2015-02" db="EMBL/GenBank/DDBJ databases">
        <title>Genome Sequencing of Rickettsiales.</title>
        <authorList>
            <person name="Daugherty S.C."/>
            <person name="Su Q."/>
            <person name="Abolude K."/>
            <person name="Beier-Sexton M."/>
            <person name="Carlyon J.A."/>
            <person name="Carter R."/>
            <person name="Day N.P."/>
            <person name="Dumler S.J."/>
            <person name="Dyachenko V."/>
            <person name="Godinez A."/>
            <person name="Kurtti T.J."/>
            <person name="Lichay M."/>
            <person name="Mullins K.E."/>
            <person name="Ott S."/>
            <person name="Pappas-Brown V."/>
            <person name="Paris D.H."/>
            <person name="Patel P."/>
            <person name="Richards A.L."/>
            <person name="Sadzewicz L."/>
            <person name="Sears K."/>
            <person name="Seidman D."/>
            <person name="Sengamalay N."/>
            <person name="Stenos J."/>
            <person name="Tallon L.J."/>
            <person name="Vincent G."/>
            <person name="Fraser C.M."/>
            <person name="Munderloh U."/>
            <person name="Dunning-Hotopp J.C."/>
        </authorList>
    </citation>
    <scope>NUCLEOTIDE SEQUENCE [LARGE SCALE GENOMIC DNA]</scope>
    <source>
        <strain evidence="1 2">Fuller</strain>
    </source>
</reference>
<dbReference type="SUPFAM" id="SSF53098">
    <property type="entry name" value="Ribonuclease H-like"/>
    <property type="match status" value="1"/>
</dbReference>